<evidence type="ECO:0000313" key="1">
    <source>
        <dbReference type="EMBL" id="CEM28703.1"/>
    </source>
</evidence>
<name>A0A0G4GGG0_VITBC</name>
<protein>
    <submittedName>
        <fullName evidence="1">Uncharacterized protein</fullName>
    </submittedName>
</protein>
<organism evidence="1 2">
    <name type="scientific">Vitrella brassicaformis (strain CCMP3155)</name>
    <dbReference type="NCBI Taxonomy" id="1169540"/>
    <lineage>
        <taxon>Eukaryota</taxon>
        <taxon>Sar</taxon>
        <taxon>Alveolata</taxon>
        <taxon>Colpodellida</taxon>
        <taxon>Vitrellaceae</taxon>
        <taxon>Vitrella</taxon>
    </lineage>
</organism>
<dbReference type="AlphaFoldDB" id="A0A0G4GGG0"/>
<gene>
    <name evidence="1" type="ORF">Vbra_17787</name>
</gene>
<dbReference type="InParanoid" id="A0A0G4GGG0"/>
<dbReference type="VEuPathDB" id="CryptoDB:Vbra_17787"/>
<dbReference type="PhylomeDB" id="A0A0G4GGG0"/>
<keyword evidence="2" id="KW-1185">Reference proteome</keyword>
<accession>A0A0G4GGG0</accession>
<sequence length="123" mass="13198">MMQQLARKATLVQYISNQHGLTDPHTNPSPAAIDIASSISFDWATAVEVGNASDLQPPANTPSPHPAIITHLQPFPKASELSIRSEMGGAAGRLLADKMPIKLDRVDIQEALGGEEKCRCLTE</sequence>
<dbReference type="EMBL" id="CDMY01000656">
    <property type="protein sequence ID" value="CEM28703.1"/>
    <property type="molecule type" value="Genomic_DNA"/>
</dbReference>
<proteinExistence type="predicted"/>
<evidence type="ECO:0000313" key="2">
    <source>
        <dbReference type="Proteomes" id="UP000041254"/>
    </source>
</evidence>
<reference evidence="1 2" key="1">
    <citation type="submission" date="2014-11" db="EMBL/GenBank/DDBJ databases">
        <authorList>
            <person name="Zhu J."/>
            <person name="Qi W."/>
            <person name="Song R."/>
        </authorList>
    </citation>
    <scope>NUCLEOTIDE SEQUENCE [LARGE SCALE GENOMIC DNA]</scope>
</reference>
<dbReference type="Proteomes" id="UP000041254">
    <property type="component" value="Unassembled WGS sequence"/>
</dbReference>